<dbReference type="InterPro" id="IPR029472">
    <property type="entry name" value="Copia-like_N"/>
</dbReference>
<protein>
    <recommendedName>
        <fullName evidence="1">Retrotransposon Copia-like N-terminal domain-containing protein</fullName>
    </recommendedName>
</protein>
<evidence type="ECO:0000313" key="3">
    <source>
        <dbReference type="RefSeq" id="XP_027067768.1"/>
    </source>
</evidence>
<evidence type="ECO:0000259" key="1">
    <source>
        <dbReference type="Pfam" id="PF14244"/>
    </source>
</evidence>
<organism evidence="2 3">
    <name type="scientific">Coffea arabica</name>
    <name type="common">Arabian coffee</name>
    <dbReference type="NCBI Taxonomy" id="13443"/>
    <lineage>
        <taxon>Eukaryota</taxon>
        <taxon>Viridiplantae</taxon>
        <taxon>Streptophyta</taxon>
        <taxon>Embryophyta</taxon>
        <taxon>Tracheophyta</taxon>
        <taxon>Spermatophyta</taxon>
        <taxon>Magnoliopsida</taxon>
        <taxon>eudicotyledons</taxon>
        <taxon>Gunneridae</taxon>
        <taxon>Pentapetalae</taxon>
        <taxon>asterids</taxon>
        <taxon>lamiids</taxon>
        <taxon>Gentianales</taxon>
        <taxon>Rubiaceae</taxon>
        <taxon>Ixoroideae</taxon>
        <taxon>Gardenieae complex</taxon>
        <taxon>Bertiereae - Coffeeae clade</taxon>
        <taxon>Coffeeae</taxon>
        <taxon>Coffea</taxon>
    </lineage>
</organism>
<dbReference type="PANTHER" id="PTHR37610:SF97">
    <property type="entry name" value="RETROTRANSPOSON GAG DOMAIN-CONTAINING PROTEIN"/>
    <property type="match status" value="1"/>
</dbReference>
<accession>A0A6P6SPE5</accession>
<proteinExistence type="predicted"/>
<evidence type="ECO:0000313" key="2">
    <source>
        <dbReference type="Proteomes" id="UP001652660"/>
    </source>
</evidence>
<dbReference type="Proteomes" id="UP001652660">
    <property type="component" value="Chromosome 6c"/>
</dbReference>
<keyword evidence="2" id="KW-1185">Reference proteome</keyword>
<gene>
    <name evidence="3" type="primary">LOC113693423</name>
</gene>
<reference evidence="2" key="1">
    <citation type="journal article" date="2025" name="Foods">
        <title>Unveiling the Microbial Signatures of Arabica Coffee Cherries: Insights into Ripeness Specific Diversity, Functional Traits, and Implications for Quality and Safety.</title>
        <authorList>
            <consortium name="RefSeq"/>
            <person name="Tenea G.N."/>
            <person name="Cifuentes V."/>
            <person name="Reyes P."/>
            <person name="Cevallos-Vallejos M."/>
        </authorList>
    </citation>
    <scope>NUCLEOTIDE SEQUENCE [LARGE SCALE GENOMIC DNA]</scope>
</reference>
<dbReference type="GeneID" id="113693423"/>
<feature type="domain" description="Retrotransposon Copia-like N-terminal" evidence="1">
    <location>
        <begin position="26"/>
        <end position="72"/>
    </location>
</feature>
<dbReference type="RefSeq" id="XP_027067768.1">
    <property type="nucleotide sequence ID" value="XM_027211967.1"/>
</dbReference>
<dbReference type="OrthoDB" id="1717805at2759"/>
<reference evidence="3" key="2">
    <citation type="submission" date="2025-08" db="UniProtKB">
        <authorList>
            <consortium name="RefSeq"/>
        </authorList>
    </citation>
    <scope>IDENTIFICATION</scope>
    <source>
        <tissue evidence="3">Leaves</tissue>
    </source>
</reference>
<dbReference type="PANTHER" id="PTHR37610">
    <property type="entry name" value="CCHC-TYPE DOMAIN-CONTAINING PROTEIN"/>
    <property type="match status" value="1"/>
</dbReference>
<name>A0A6P6SPE5_COFAR</name>
<dbReference type="AlphaFoldDB" id="A0A6P6SPE5"/>
<sequence length="182" mass="20954">MGDTNKPTQLSMASKFDNPNHPWYLHHSDQPGLVLVSQVLTEENYSIWNHSMTMALTVKNKYGFFDESILQPNEDAEDNLQQWIRCNNLVKTWVLGSLSKEVVASVFYCEGAKAIWDKLYERFSQVNGVQFLHIENEIHDCIQGTMSVSSYFTRLKGLWDERDALFLIAACQCGTMKEELSY</sequence>
<dbReference type="Pfam" id="PF14244">
    <property type="entry name" value="Retrotran_gag_3"/>
    <property type="match status" value="1"/>
</dbReference>